<dbReference type="OrthoDB" id="1235206at2"/>
<sequence>MATSKEQLKQYFETGDVPTEGQFEELIDSYRHIDTGEVISSIEDAEDSTTLTISDASTVVVPKSNFYDDRFKHQYSQTITIDGDADTYYQVVIKGGNQNRIRELNIYRRHTDPAPNTWNTASLRGALTAEFRFNAGSWGGSQYDWMLLDFREKYCNMLADAGHVNTKRAFYVMLRGGGAQYHIDSDDILDIQVVYSADEIIYPHSNPIYVEYGKAPITEVNTDNISDHVIPKAGEVILKGPDERGTKEYAILRHYNNPSGTKTFHIKTPMRIDQDTDMYFFKAEGYAFGGGGEIIDIVWVGYCYQPSGVILSKKTKVGRSDTITAGQYVGSDNHVYIWFKTPSNNNNTFAIDTMRVGNGPLFKKGDLEVILSDAAEL</sequence>
<protein>
    <submittedName>
        <fullName evidence="1">Uncharacterized protein</fullName>
    </submittedName>
</protein>
<evidence type="ECO:0000313" key="2">
    <source>
        <dbReference type="Proteomes" id="UP000198379"/>
    </source>
</evidence>
<accession>A0A239A801</accession>
<dbReference type="Proteomes" id="UP000198379">
    <property type="component" value="Unassembled WGS sequence"/>
</dbReference>
<name>A0A239A801_9FLAO</name>
<gene>
    <name evidence="1" type="ORF">SAMN06265376_104216</name>
</gene>
<organism evidence="1 2">
    <name type="scientific">Dokdonia pacifica</name>
    <dbReference type="NCBI Taxonomy" id="1627892"/>
    <lineage>
        <taxon>Bacteria</taxon>
        <taxon>Pseudomonadati</taxon>
        <taxon>Bacteroidota</taxon>
        <taxon>Flavobacteriia</taxon>
        <taxon>Flavobacteriales</taxon>
        <taxon>Flavobacteriaceae</taxon>
        <taxon>Dokdonia</taxon>
    </lineage>
</organism>
<evidence type="ECO:0000313" key="1">
    <source>
        <dbReference type="EMBL" id="SNR91700.1"/>
    </source>
</evidence>
<proteinExistence type="predicted"/>
<dbReference type="RefSeq" id="WP_089372028.1">
    <property type="nucleotide sequence ID" value="NZ_BMEP01000007.1"/>
</dbReference>
<dbReference type="EMBL" id="FZNY01000004">
    <property type="protein sequence ID" value="SNR91700.1"/>
    <property type="molecule type" value="Genomic_DNA"/>
</dbReference>
<reference evidence="1 2" key="1">
    <citation type="submission" date="2017-06" db="EMBL/GenBank/DDBJ databases">
        <authorList>
            <person name="Kim H.J."/>
            <person name="Triplett B.A."/>
        </authorList>
    </citation>
    <scope>NUCLEOTIDE SEQUENCE [LARGE SCALE GENOMIC DNA]</scope>
    <source>
        <strain evidence="1 2">DSM 25597</strain>
    </source>
</reference>
<dbReference type="AlphaFoldDB" id="A0A239A801"/>
<keyword evidence="2" id="KW-1185">Reference proteome</keyword>